<reference evidence="1" key="2">
    <citation type="submission" date="2022-01" db="EMBL/GenBank/DDBJ databases">
        <authorList>
            <person name="Yamashiro T."/>
            <person name="Shiraishi A."/>
            <person name="Satake H."/>
            <person name="Nakayama K."/>
        </authorList>
    </citation>
    <scope>NUCLEOTIDE SEQUENCE</scope>
</reference>
<dbReference type="EMBL" id="BQNB010008548">
    <property type="protein sequence ID" value="GJS50899.1"/>
    <property type="molecule type" value="Genomic_DNA"/>
</dbReference>
<keyword evidence="2" id="KW-1185">Reference proteome</keyword>
<comment type="caution">
    <text evidence="1">The sequence shown here is derived from an EMBL/GenBank/DDBJ whole genome shotgun (WGS) entry which is preliminary data.</text>
</comment>
<reference evidence="1" key="1">
    <citation type="journal article" date="2022" name="Int. J. Mol. Sci.">
        <title>Draft Genome of Tanacetum Coccineum: Genomic Comparison of Closely Related Tanacetum-Family Plants.</title>
        <authorList>
            <person name="Yamashiro T."/>
            <person name="Shiraishi A."/>
            <person name="Nakayama K."/>
            <person name="Satake H."/>
        </authorList>
    </citation>
    <scope>NUCLEOTIDE SEQUENCE</scope>
</reference>
<gene>
    <name evidence="1" type="ORF">Tco_0624261</name>
</gene>
<evidence type="ECO:0000313" key="2">
    <source>
        <dbReference type="Proteomes" id="UP001151760"/>
    </source>
</evidence>
<organism evidence="1 2">
    <name type="scientific">Tanacetum coccineum</name>
    <dbReference type="NCBI Taxonomy" id="301880"/>
    <lineage>
        <taxon>Eukaryota</taxon>
        <taxon>Viridiplantae</taxon>
        <taxon>Streptophyta</taxon>
        <taxon>Embryophyta</taxon>
        <taxon>Tracheophyta</taxon>
        <taxon>Spermatophyta</taxon>
        <taxon>Magnoliopsida</taxon>
        <taxon>eudicotyledons</taxon>
        <taxon>Gunneridae</taxon>
        <taxon>Pentapetalae</taxon>
        <taxon>asterids</taxon>
        <taxon>campanulids</taxon>
        <taxon>Asterales</taxon>
        <taxon>Asteraceae</taxon>
        <taxon>Asteroideae</taxon>
        <taxon>Anthemideae</taxon>
        <taxon>Anthemidinae</taxon>
        <taxon>Tanacetum</taxon>
    </lineage>
</organism>
<protein>
    <submittedName>
        <fullName evidence="1">Uncharacterized protein</fullName>
    </submittedName>
</protein>
<name>A0ABQ4WDH1_9ASTR</name>
<dbReference type="Proteomes" id="UP001151760">
    <property type="component" value="Unassembled WGS sequence"/>
</dbReference>
<sequence length="148" mass="15837">MLNPETNTPSLVSIIKRAPIYDISTPNSKPPRAGTAMLNGERNDDFGVDGVCGGKETCGCIGVCSGLMNLGDRIVGCCGDDLVVSGEEEGWSGELHYLLDKVVSVGTAPGPNSSDHNVNTYNNWLRDIALSLLAPQTVRDCKDLQWKK</sequence>
<evidence type="ECO:0000313" key="1">
    <source>
        <dbReference type="EMBL" id="GJS50899.1"/>
    </source>
</evidence>
<proteinExistence type="predicted"/>
<accession>A0ABQ4WDH1</accession>